<evidence type="ECO:0000256" key="3">
    <source>
        <dbReference type="ARBA" id="ARBA00022833"/>
    </source>
</evidence>
<keyword evidence="1" id="KW-0479">Metal-binding</keyword>
<proteinExistence type="predicted"/>
<name>A0A2I1GPI2_9GLOM</name>
<dbReference type="Proteomes" id="UP000234323">
    <property type="component" value="Unassembled WGS sequence"/>
</dbReference>
<evidence type="ECO:0000313" key="6">
    <source>
        <dbReference type="Proteomes" id="UP000234323"/>
    </source>
</evidence>
<keyword evidence="2" id="KW-0863">Zinc-finger</keyword>
<dbReference type="InterPro" id="IPR027377">
    <property type="entry name" value="ZAR1/RTP1-5-like_Znf-3CxxC"/>
</dbReference>
<dbReference type="VEuPathDB" id="FungiDB:RhiirFUN_013947"/>
<reference evidence="5 6" key="1">
    <citation type="submission" date="2015-10" db="EMBL/GenBank/DDBJ databases">
        <title>Genome analyses suggest a sexual origin of heterokaryosis in a supposedly ancient asexual fungus.</title>
        <authorList>
            <person name="Ropars J."/>
            <person name="Sedzielewska K."/>
            <person name="Noel J."/>
            <person name="Charron P."/>
            <person name="Farinelli L."/>
            <person name="Marton T."/>
            <person name="Kruger M."/>
            <person name="Pelin A."/>
            <person name="Brachmann A."/>
            <person name="Corradi N."/>
        </authorList>
    </citation>
    <scope>NUCLEOTIDE SEQUENCE [LARGE SCALE GENOMIC DNA]</scope>
    <source>
        <strain evidence="5 6">A4</strain>
    </source>
</reference>
<evidence type="ECO:0000256" key="1">
    <source>
        <dbReference type="ARBA" id="ARBA00022723"/>
    </source>
</evidence>
<evidence type="ECO:0000313" key="5">
    <source>
        <dbReference type="EMBL" id="PKY48454.1"/>
    </source>
</evidence>
<dbReference type="VEuPathDB" id="FungiDB:RhiirA1_424157"/>
<sequence>MEENIFNNKEVSFKWVENWGKRGNENAEKELFLQVPIMRIRKRSEEREREEQQQIIEIIRHLINNNNYIVHGYWLCEKKHEWEIQYTNDILRKYLEIPRMMYSFFWKRCEKCNKDDETRKMNLITSFRLQCPSYNSKKVFTIEIIRHLEWNNHYRVFGNWKCLNCQNRWSSAYTWISLQKFIEQKHLVQGDFFMQNCKKCKKNNNDNCTISNYKPLELSDSEKPHIRKLCAKCQHGATCRHLPELRSEYFSI</sequence>
<keyword evidence="6" id="KW-1185">Reference proteome</keyword>
<evidence type="ECO:0000256" key="2">
    <source>
        <dbReference type="ARBA" id="ARBA00022771"/>
    </source>
</evidence>
<dbReference type="Pfam" id="PF13695">
    <property type="entry name" value="Zn_ribbon_3CxxC"/>
    <property type="match status" value="1"/>
</dbReference>
<dbReference type="EMBL" id="LLXI01000644">
    <property type="protein sequence ID" value="PKY48454.1"/>
    <property type="molecule type" value="Genomic_DNA"/>
</dbReference>
<accession>A0A2I1GPI2</accession>
<dbReference type="AlphaFoldDB" id="A0A2I1GPI2"/>
<evidence type="ECO:0000259" key="4">
    <source>
        <dbReference type="SMART" id="SM01328"/>
    </source>
</evidence>
<feature type="domain" description="3CxxC-type" evidence="4">
    <location>
        <begin position="155"/>
        <end position="236"/>
    </location>
</feature>
<comment type="caution">
    <text evidence="5">The sequence shown here is derived from an EMBL/GenBank/DDBJ whole genome shotgun (WGS) entry which is preliminary data.</text>
</comment>
<gene>
    <name evidence="5" type="ORF">RhiirA4_445348</name>
</gene>
<dbReference type="VEuPathDB" id="FungiDB:FUN_015954"/>
<dbReference type="GO" id="GO:0008270">
    <property type="term" value="F:zinc ion binding"/>
    <property type="evidence" value="ECO:0007669"/>
    <property type="project" value="UniProtKB-KW"/>
</dbReference>
<organism evidence="5 6">
    <name type="scientific">Rhizophagus irregularis</name>
    <dbReference type="NCBI Taxonomy" id="588596"/>
    <lineage>
        <taxon>Eukaryota</taxon>
        <taxon>Fungi</taxon>
        <taxon>Fungi incertae sedis</taxon>
        <taxon>Mucoromycota</taxon>
        <taxon>Glomeromycotina</taxon>
        <taxon>Glomeromycetes</taxon>
        <taxon>Glomerales</taxon>
        <taxon>Glomeraceae</taxon>
        <taxon>Rhizophagus</taxon>
    </lineage>
</organism>
<protein>
    <recommendedName>
        <fullName evidence="4">3CxxC-type domain-containing protein</fullName>
    </recommendedName>
</protein>
<dbReference type="SMART" id="SM01328">
    <property type="entry name" value="zf-3CxxC"/>
    <property type="match status" value="1"/>
</dbReference>
<keyword evidence="3" id="KW-0862">Zinc</keyword>